<dbReference type="GO" id="GO:0019134">
    <property type="term" value="F:glucosamine-1-phosphate N-acetyltransferase activity"/>
    <property type="evidence" value="ECO:0007669"/>
    <property type="project" value="UniProtKB-EC"/>
</dbReference>
<evidence type="ECO:0000256" key="7">
    <source>
        <dbReference type="ARBA" id="ARBA00048247"/>
    </source>
</evidence>
<keyword evidence="6" id="KW-0012">Acyltransferase</keyword>
<organism evidence="10 11">
    <name type="scientific">Candidatus Harrisonbacteria bacterium RIFCSPLOWO2_02_FULL_41_13b</name>
    <dbReference type="NCBI Taxonomy" id="1798409"/>
    <lineage>
        <taxon>Bacteria</taxon>
        <taxon>Candidatus Harrisoniibacteriota</taxon>
    </lineage>
</organism>
<comment type="caution">
    <text evidence="10">The sequence shown here is derived from an EMBL/GenBank/DDBJ whole genome shotgun (WGS) entry which is preliminary data.</text>
</comment>
<evidence type="ECO:0000256" key="8">
    <source>
        <dbReference type="ARBA" id="ARBA00048493"/>
    </source>
</evidence>
<dbReference type="GO" id="GO:0003977">
    <property type="term" value="F:UDP-N-acetylglucosamine diphosphorylase activity"/>
    <property type="evidence" value="ECO:0007669"/>
    <property type="project" value="UniProtKB-EC"/>
</dbReference>
<evidence type="ECO:0000256" key="6">
    <source>
        <dbReference type="ARBA" id="ARBA00023315"/>
    </source>
</evidence>
<evidence type="ECO:0000313" key="10">
    <source>
        <dbReference type="EMBL" id="OGY67452.1"/>
    </source>
</evidence>
<dbReference type="SUPFAM" id="SSF53448">
    <property type="entry name" value="Nucleotide-diphospho-sugar transferases"/>
    <property type="match status" value="1"/>
</dbReference>
<evidence type="ECO:0000256" key="2">
    <source>
        <dbReference type="ARBA" id="ARBA00005208"/>
    </source>
</evidence>
<dbReference type="PANTHER" id="PTHR43584">
    <property type="entry name" value="NUCLEOTIDYL TRANSFERASE"/>
    <property type="match status" value="1"/>
</dbReference>
<dbReference type="PANTHER" id="PTHR43584:SF8">
    <property type="entry name" value="N-ACETYLMURAMATE ALPHA-1-PHOSPHATE URIDYLYLTRANSFERASE"/>
    <property type="match status" value="1"/>
</dbReference>
<comment type="pathway">
    <text evidence="2">Nucleotide-sugar biosynthesis; UDP-N-acetyl-alpha-D-glucosamine biosynthesis; UDP-N-acetyl-alpha-D-glucosamine from N-acetyl-alpha-D-glucosamine 1-phosphate: step 1/1.</text>
</comment>
<dbReference type="InterPro" id="IPR011004">
    <property type="entry name" value="Trimer_LpxA-like_sf"/>
</dbReference>
<accession>A0A1G1ZSB5</accession>
<dbReference type="Pfam" id="PF00483">
    <property type="entry name" value="NTP_transferase"/>
    <property type="match status" value="1"/>
</dbReference>
<evidence type="ECO:0000256" key="4">
    <source>
        <dbReference type="ARBA" id="ARBA00022695"/>
    </source>
</evidence>
<dbReference type="Gene3D" id="3.90.550.10">
    <property type="entry name" value="Spore Coat Polysaccharide Biosynthesis Protein SpsA, Chain A"/>
    <property type="match status" value="1"/>
</dbReference>
<evidence type="ECO:0000259" key="9">
    <source>
        <dbReference type="Pfam" id="PF00483"/>
    </source>
</evidence>
<sequence>MKAIVLAAGRSSRFWPLAQEGHKSAYCVAYGKPVIQYTLDSLVSMGIKEVAVVRAPVDPPLAKCLMNYQAQNGLKIYSCYQAEARGMGEAILAAEEFLGDLRDDQHFLVLNASQINIKEIMIELYHEPYSDNLPRLGKTLFLFGQKTERPENFGVMRVGDDGKVLEVREKPRSFISPIRVVGVYLLNKAFLRELMNRSGEYSLEETLQFMVGRGKDLRAVVLLPEMPLFSLKYPWDLLAFNRFLMGKNMPTVNIISTPQWIRKGVQLVGNGIVIRTGATIYENAIVKGPCFIDEGAVIGDHATVRECSYVGKYVVVGSHSEVRNSILYDGVRLHRNFVGDSILDEGCSLGAGTITANKRIDRKNVKTRVDGKRIDSGLRRLGVVMGSRVKVGINMSLMPGVMVGRGTEIIPREVVDQSYVDKLNVKDAE</sequence>
<comment type="catalytic activity">
    <reaction evidence="8">
        <text>N-acetyl-alpha-D-glucosamine 1-phosphate + UTP + H(+) = UDP-N-acetyl-alpha-D-glucosamine + diphosphate</text>
        <dbReference type="Rhea" id="RHEA:13509"/>
        <dbReference type="ChEBI" id="CHEBI:15378"/>
        <dbReference type="ChEBI" id="CHEBI:33019"/>
        <dbReference type="ChEBI" id="CHEBI:46398"/>
        <dbReference type="ChEBI" id="CHEBI:57705"/>
        <dbReference type="ChEBI" id="CHEBI:57776"/>
        <dbReference type="EC" id="2.7.7.23"/>
    </reaction>
</comment>
<proteinExistence type="predicted"/>
<gene>
    <name evidence="10" type="ORF">A3I24_03140</name>
</gene>
<dbReference type="EMBL" id="MHJL01000022">
    <property type="protein sequence ID" value="OGY67452.1"/>
    <property type="molecule type" value="Genomic_DNA"/>
</dbReference>
<dbReference type="STRING" id="1798409.A3I24_03140"/>
<evidence type="ECO:0000256" key="1">
    <source>
        <dbReference type="ARBA" id="ARBA00005166"/>
    </source>
</evidence>
<dbReference type="Gene3D" id="2.160.10.10">
    <property type="entry name" value="Hexapeptide repeat proteins"/>
    <property type="match status" value="1"/>
</dbReference>
<reference evidence="10 11" key="1">
    <citation type="journal article" date="2016" name="Nat. Commun.">
        <title>Thousands of microbial genomes shed light on interconnected biogeochemical processes in an aquifer system.</title>
        <authorList>
            <person name="Anantharaman K."/>
            <person name="Brown C.T."/>
            <person name="Hug L.A."/>
            <person name="Sharon I."/>
            <person name="Castelle C.J."/>
            <person name="Probst A.J."/>
            <person name="Thomas B.C."/>
            <person name="Singh A."/>
            <person name="Wilkins M.J."/>
            <person name="Karaoz U."/>
            <person name="Brodie E.L."/>
            <person name="Williams K.H."/>
            <person name="Hubbard S.S."/>
            <person name="Banfield J.F."/>
        </authorList>
    </citation>
    <scope>NUCLEOTIDE SEQUENCE [LARGE SCALE GENOMIC DNA]</scope>
</reference>
<feature type="domain" description="Nucleotidyl transferase" evidence="9">
    <location>
        <begin position="2"/>
        <end position="216"/>
    </location>
</feature>
<dbReference type="AlphaFoldDB" id="A0A1G1ZSB5"/>
<dbReference type="InterPro" id="IPR005835">
    <property type="entry name" value="NTP_transferase_dom"/>
</dbReference>
<evidence type="ECO:0000256" key="5">
    <source>
        <dbReference type="ARBA" id="ARBA00023268"/>
    </source>
</evidence>
<keyword evidence="3" id="KW-0808">Transferase</keyword>
<dbReference type="InterPro" id="IPR029044">
    <property type="entry name" value="Nucleotide-diphossugar_trans"/>
</dbReference>
<comment type="pathway">
    <text evidence="1">Nucleotide-sugar biosynthesis; UDP-N-acetyl-alpha-D-glucosamine biosynthesis; N-acetyl-alpha-D-glucosamine 1-phosphate from alpha-D-glucosamine 6-phosphate (route II): step 2/2.</text>
</comment>
<dbReference type="Proteomes" id="UP000177690">
    <property type="component" value="Unassembled WGS sequence"/>
</dbReference>
<name>A0A1G1ZSB5_9BACT</name>
<dbReference type="SUPFAM" id="SSF51161">
    <property type="entry name" value="Trimeric LpxA-like enzymes"/>
    <property type="match status" value="1"/>
</dbReference>
<keyword evidence="4" id="KW-0548">Nucleotidyltransferase</keyword>
<protein>
    <recommendedName>
        <fullName evidence="9">Nucleotidyl transferase domain-containing protein</fullName>
    </recommendedName>
</protein>
<comment type="catalytic activity">
    <reaction evidence="7">
        <text>alpha-D-glucosamine 1-phosphate + acetyl-CoA = N-acetyl-alpha-D-glucosamine 1-phosphate + CoA + H(+)</text>
        <dbReference type="Rhea" id="RHEA:13725"/>
        <dbReference type="ChEBI" id="CHEBI:15378"/>
        <dbReference type="ChEBI" id="CHEBI:57287"/>
        <dbReference type="ChEBI" id="CHEBI:57288"/>
        <dbReference type="ChEBI" id="CHEBI:57776"/>
        <dbReference type="ChEBI" id="CHEBI:58516"/>
        <dbReference type="EC" id="2.3.1.157"/>
    </reaction>
</comment>
<evidence type="ECO:0000313" key="11">
    <source>
        <dbReference type="Proteomes" id="UP000177690"/>
    </source>
</evidence>
<keyword evidence="5" id="KW-0511">Multifunctional enzyme</keyword>
<dbReference type="InterPro" id="IPR050065">
    <property type="entry name" value="GlmU-like"/>
</dbReference>
<evidence type="ECO:0000256" key="3">
    <source>
        <dbReference type="ARBA" id="ARBA00022679"/>
    </source>
</evidence>